<evidence type="ECO:0000256" key="6">
    <source>
        <dbReference type="ARBA" id="ARBA00022989"/>
    </source>
</evidence>
<keyword evidence="6 8" id="KW-1133">Transmembrane helix</keyword>
<dbReference type="GO" id="GO:0030659">
    <property type="term" value="C:cytoplasmic vesicle membrane"/>
    <property type="evidence" value="ECO:0007669"/>
    <property type="project" value="UniProtKB-SubCell"/>
</dbReference>
<evidence type="ECO:0000256" key="3">
    <source>
        <dbReference type="ARBA" id="ARBA00011182"/>
    </source>
</evidence>
<gene>
    <name evidence="10" type="ORF">BO86DRAFT_442253</name>
</gene>
<evidence type="ECO:0000313" key="11">
    <source>
        <dbReference type="Proteomes" id="UP000249497"/>
    </source>
</evidence>
<feature type="transmembrane region" description="Helical" evidence="8">
    <location>
        <begin position="260"/>
        <end position="280"/>
    </location>
</feature>
<comment type="function">
    <text evidence="1 8">Involved in the import of GDP-mannose from the cytoplasm into the Golgi lumen.</text>
</comment>
<proteinExistence type="inferred from homology"/>
<feature type="transmembrane region" description="Helical" evidence="8">
    <location>
        <begin position="64"/>
        <end position="83"/>
    </location>
</feature>
<keyword evidence="8" id="KW-0762">Sugar transport</keyword>
<dbReference type="GO" id="GO:0000139">
    <property type="term" value="C:Golgi membrane"/>
    <property type="evidence" value="ECO:0007669"/>
    <property type="project" value="UniProtKB-SubCell"/>
</dbReference>
<dbReference type="EMBL" id="KZ824855">
    <property type="protein sequence ID" value="RAH76921.1"/>
    <property type="molecule type" value="Genomic_DNA"/>
</dbReference>
<sequence length="339" mass="36838">MSSMEKEKHVEIGVASSPSPSPEETGRRETSRHTTIWIVINIFATVAIVYINKSIFSDPAFRKCHFSFVAYHFTITGILLQIVRRASILKITPTDTPLLAILPLSIVMCANIILMNLSLAHSSIVCYQIVRILLTPLTVLINLFFYHLRIPFYAALALVPACLGVGLVTYADVMPRRRSLADSPQTMDSTSTLGIIYAFSGVLCSALYTVWVAHYHSRLHISSIQLLSKQAPFCAIFIGSISLFTDTFPGWTTITPHQWGLLFLSGGCACVINLSSFHVINGAGAVTSTVVGQAKTCLIIALGWVRSSTAVATESVLGVLLAVLGMALYTAAMQKKAVQ</sequence>
<dbReference type="GO" id="GO:0005789">
    <property type="term" value="C:endoplasmic reticulum membrane"/>
    <property type="evidence" value="ECO:0007669"/>
    <property type="project" value="UniProtKB-SubCell"/>
</dbReference>
<comment type="subcellular location">
    <subcellularLocation>
        <location evidence="8">Golgi apparatus membrane</location>
        <topology evidence="8">Multi-pass membrane protein</topology>
    </subcellularLocation>
    <subcellularLocation>
        <location evidence="8">Cytoplasmic vesicle membrane</location>
        <topology evidence="8">Multi-pass membrane protein</topology>
    </subcellularLocation>
    <subcellularLocation>
        <location evidence="8">Endoplasmic reticulum membrane</location>
        <topology evidence="8">Multi-pass membrane protein</topology>
    </subcellularLocation>
</comment>
<dbReference type="AlphaFoldDB" id="A0A8T8WM66"/>
<reference evidence="10 11" key="1">
    <citation type="submission" date="2018-02" db="EMBL/GenBank/DDBJ databases">
        <title>The genomes of Aspergillus section Nigri reveals drivers in fungal speciation.</title>
        <authorList>
            <consortium name="DOE Joint Genome Institute"/>
            <person name="Vesth T.C."/>
            <person name="Nybo J."/>
            <person name="Theobald S."/>
            <person name="Brandl J."/>
            <person name="Frisvad J.C."/>
            <person name="Nielsen K.F."/>
            <person name="Lyhne E.K."/>
            <person name="Kogle M.E."/>
            <person name="Kuo A."/>
            <person name="Riley R."/>
            <person name="Clum A."/>
            <person name="Nolan M."/>
            <person name="Lipzen A."/>
            <person name="Salamov A."/>
            <person name="Henrissat B."/>
            <person name="Wiebenga A."/>
            <person name="De vries R.P."/>
            <person name="Grigoriev I.V."/>
            <person name="Mortensen U.H."/>
            <person name="Andersen M.R."/>
            <person name="Baker S.E."/>
        </authorList>
    </citation>
    <scope>NUCLEOTIDE SEQUENCE [LARGE SCALE GENOMIC DNA]</scope>
    <source>
        <strain evidence="10 11">CBS 114.51</strain>
    </source>
</reference>
<feature type="compositionally biased region" description="Basic and acidic residues" evidence="9">
    <location>
        <begin position="1"/>
        <end position="11"/>
    </location>
</feature>
<dbReference type="InterPro" id="IPR050186">
    <property type="entry name" value="TPT_transporter"/>
</dbReference>
<feature type="transmembrane region" description="Helical" evidence="8">
    <location>
        <begin position="152"/>
        <end position="171"/>
    </location>
</feature>
<evidence type="ECO:0000256" key="7">
    <source>
        <dbReference type="ARBA" id="ARBA00023136"/>
    </source>
</evidence>
<dbReference type="PANTHER" id="PTHR11132">
    <property type="entry name" value="SOLUTE CARRIER FAMILY 35"/>
    <property type="match status" value="1"/>
</dbReference>
<dbReference type="Proteomes" id="UP000249497">
    <property type="component" value="Unassembled WGS sequence"/>
</dbReference>
<feature type="transmembrane region" description="Helical" evidence="8">
    <location>
        <begin position="34"/>
        <end position="52"/>
    </location>
</feature>
<accession>A0A8T8WM66</accession>
<feature type="transmembrane region" description="Helical" evidence="8">
    <location>
        <begin position="315"/>
        <end position="332"/>
    </location>
</feature>
<keyword evidence="8" id="KW-0968">Cytoplasmic vesicle</keyword>
<keyword evidence="8" id="KW-0813">Transport</keyword>
<dbReference type="OrthoDB" id="5547497at2759"/>
<keyword evidence="11" id="KW-1185">Reference proteome</keyword>
<evidence type="ECO:0000256" key="8">
    <source>
        <dbReference type="RuleBase" id="RU367097"/>
    </source>
</evidence>
<evidence type="ECO:0000256" key="1">
    <source>
        <dbReference type="ARBA" id="ARBA00003420"/>
    </source>
</evidence>
<feature type="transmembrane region" description="Helical" evidence="8">
    <location>
        <begin position="230"/>
        <end position="248"/>
    </location>
</feature>
<dbReference type="RefSeq" id="XP_025522815.1">
    <property type="nucleotide sequence ID" value="XM_025676298.1"/>
</dbReference>
<keyword evidence="7 8" id="KW-0472">Membrane</keyword>
<protein>
    <recommendedName>
        <fullName evidence="8">GDP-mannose transporter</fullName>
        <shortName evidence="8">GMT</shortName>
    </recommendedName>
</protein>
<comment type="subunit">
    <text evidence="3 8">Homooligomer.</text>
</comment>
<feature type="transmembrane region" description="Helical" evidence="8">
    <location>
        <begin position="192"/>
        <end position="210"/>
    </location>
</feature>
<keyword evidence="5 8" id="KW-0256">Endoplasmic reticulum</keyword>
<keyword evidence="4 8" id="KW-0812">Transmembrane</keyword>
<evidence type="ECO:0000256" key="5">
    <source>
        <dbReference type="ARBA" id="ARBA00022824"/>
    </source>
</evidence>
<dbReference type="GeneID" id="37179991"/>
<evidence type="ECO:0000256" key="2">
    <source>
        <dbReference type="ARBA" id="ARBA00010425"/>
    </source>
</evidence>
<name>A0A8T8WM66_ASPJA</name>
<keyword evidence="8" id="KW-0333">Golgi apparatus</keyword>
<evidence type="ECO:0000256" key="9">
    <source>
        <dbReference type="SAM" id="MobiDB-lite"/>
    </source>
</evidence>
<evidence type="ECO:0000313" key="10">
    <source>
        <dbReference type="EMBL" id="RAH76921.1"/>
    </source>
</evidence>
<feature type="transmembrane region" description="Helical" evidence="8">
    <location>
        <begin position="129"/>
        <end position="146"/>
    </location>
</feature>
<organism evidence="10 11">
    <name type="scientific">Aspergillus japonicus CBS 114.51</name>
    <dbReference type="NCBI Taxonomy" id="1448312"/>
    <lineage>
        <taxon>Eukaryota</taxon>
        <taxon>Fungi</taxon>
        <taxon>Dikarya</taxon>
        <taxon>Ascomycota</taxon>
        <taxon>Pezizomycotina</taxon>
        <taxon>Eurotiomycetes</taxon>
        <taxon>Eurotiomycetidae</taxon>
        <taxon>Eurotiales</taxon>
        <taxon>Aspergillaceae</taxon>
        <taxon>Aspergillus</taxon>
        <taxon>Aspergillus subgen. Circumdati</taxon>
    </lineage>
</organism>
<comment type="similarity">
    <text evidence="2 8">Belongs to the TPT transporter family. SLC35D subfamily.</text>
</comment>
<feature type="region of interest" description="Disordered" evidence="9">
    <location>
        <begin position="1"/>
        <end position="29"/>
    </location>
</feature>
<evidence type="ECO:0000256" key="4">
    <source>
        <dbReference type="ARBA" id="ARBA00022692"/>
    </source>
</evidence>
<feature type="transmembrane region" description="Helical" evidence="8">
    <location>
        <begin position="98"/>
        <end position="117"/>
    </location>
</feature>